<dbReference type="CDD" id="cd01166">
    <property type="entry name" value="KdgK"/>
    <property type="match status" value="1"/>
</dbReference>
<keyword evidence="3 5" id="KW-0418">Kinase</keyword>
<dbReference type="InterPro" id="IPR002173">
    <property type="entry name" value="Carboh/pur_kinase_PfkB_CS"/>
</dbReference>
<evidence type="ECO:0000259" key="4">
    <source>
        <dbReference type="Pfam" id="PF00294"/>
    </source>
</evidence>
<dbReference type="SUPFAM" id="SSF53613">
    <property type="entry name" value="Ribokinase-like"/>
    <property type="match status" value="1"/>
</dbReference>
<name>F6BJR9_THEXL</name>
<dbReference type="PANTHER" id="PTHR43085">
    <property type="entry name" value="HEXOKINASE FAMILY MEMBER"/>
    <property type="match status" value="1"/>
</dbReference>
<accession>F6BJR9</accession>
<dbReference type="GO" id="GO:0008865">
    <property type="term" value="F:fructokinase activity"/>
    <property type="evidence" value="ECO:0007669"/>
    <property type="project" value="UniProtKB-EC"/>
</dbReference>
<dbReference type="Gene3D" id="6.10.140.490">
    <property type="match status" value="1"/>
</dbReference>
<evidence type="ECO:0000313" key="5">
    <source>
        <dbReference type="EMBL" id="AEF16976.1"/>
    </source>
</evidence>
<comment type="similarity">
    <text evidence="1">Belongs to the carbohydrate kinase PfkB family.</text>
</comment>
<dbReference type="Proteomes" id="UP000007239">
    <property type="component" value="Chromosome"/>
</dbReference>
<keyword evidence="2 5" id="KW-0808">Transferase</keyword>
<reference evidence="5" key="1">
    <citation type="submission" date="2011-05" db="EMBL/GenBank/DDBJ databases">
        <title>Complete sequence of Thermoanaerobacterium xylanolyticum LX-11.</title>
        <authorList>
            <consortium name="US DOE Joint Genome Institute"/>
            <person name="Lucas S."/>
            <person name="Han J."/>
            <person name="Lapidus A."/>
            <person name="Cheng J.-F."/>
            <person name="Goodwin L."/>
            <person name="Pitluck S."/>
            <person name="Peters L."/>
            <person name="Mikhailova N."/>
            <person name="Lu M."/>
            <person name="Han C."/>
            <person name="Tapia R."/>
            <person name="Land M."/>
            <person name="Hauser L."/>
            <person name="Kyrpides N."/>
            <person name="Ivanova N."/>
            <person name="Pagani I."/>
            <person name="Hemme C."/>
            <person name="Woyke T."/>
        </authorList>
    </citation>
    <scope>NUCLEOTIDE SEQUENCE</scope>
    <source>
        <strain evidence="5">LX-11</strain>
    </source>
</reference>
<feature type="domain" description="Carbohydrate kinase PfkB" evidence="4">
    <location>
        <begin position="16"/>
        <end position="308"/>
    </location>
</feature>
<dbReference type="Pfam" id="PF00294">
    <property type="entry name" value="PfkB"/>
    <property type="match status" value="1"/>
</dbReference>
<evidence type="ECO:0000256" key="1">
    <source>
        <dbReference type="ARBA" id="ARBA00010688"/>
    </source>
</evidence>
<dbReference type="eggNOG" id="COG0524">
    <property type="taxonomic scope" value="Bacteria"/>
</dbReference>
<dbReference type="STRING" id="858215.Thexy_0938"/>
<protein>
    <submittedName>
        <fullName evidence="5">Fructokinase</fullName>
        <ecNumber evidence="5">2.7.1.4</ecNumber>
    </submittedName>
</protein>
<dbReference type="InterPro" id="IPR050306">
    <property type="entry name" value="PfkB_Carbo_kinase"/>
</dbReference>
<dbReference type="KEGG" id="txy:Thexy_0938"/>
<dbReference type="AlphaFoldDB" id="F6BJR9"/>
<sequence length="328" mass="36991">MFNFNDKIVFDDKKYDVLTVGEMLVDMISTDYDDDFECDTYKKYFGGSPANIAINSKMLGINSIIVSSVGNDGLGKFLLKKLQEHHIEIKYVRQVDYSTSMVLVTKSKSSPTPIFYRDADYHIEYSDELKYLIENTKIVHFSSWPISRNPSRSTVEILIDECKKHDVLVCYDPNYHSMIWERGHDGIEYIKSLIAKVDIIKPSEDDAERIFGKDAPEDQLKKFLDLGAKLVILTLGKDGAIVSNGKETIRFNTLADEVVDTTGAGDAFWSGFYSGLIKGYTLKESLELGFAVSAYKLRYVGAIVDLPDIDTIKSIYDLKKTEVVLNGA</sequence>
<proteinExistence type="inferred from homology"/>
<dbReference type="EMBL" id="CP002739">
    <property type="protein sequence ID" value="AEF16976.1"/>
    <property type="molecule type" value="Genomic_DNA"/>
</dbReference>
<dbReference type="Gene3D" id="3.40.1620.20">
    <property type="match status" value="1"/>
</dbReference>
<dbReference type="PROSITE" id="PS00583">
    <property type="entry name" value="PFKB_KINASES_1"/>
    <property type="match status" value="1"/>
</dbReference>
<dbReference type="RefSeq" id="WP_013787721.1">
    <property type="nucleotide sequence ID" value="NC_015555.1"/>
</dbReference>
<dbReference type="PANTHER" id="PTHR43085:SF57">
    <property type="entry name" value="CARBOHYDRATE KINASE PFKB DOMAIN-CONTAINING PROTEIN"/>
    <property type="match status" value="1"/>
</dbReference>
<dbReference type="Gene3D" id="3.40.1190.30">
    <property type="match status" value="1"/>
</dbReference>
<dbReference type="InterPro" id="IPR002139">
    <property type="entry name" value="Ribo/fructo_kinase"/>
</dbReference>
<gene>
    <name evidence="5" type="ordered locus">Thexy_0938</name>
</gene>
<dbReference type="PRINTS" id="PR00990">
    <property type="entry name" value="RIBOKINASE"/>
</dbReference>
<keyword evidence="6" id="KW-1185">Reference proteome</keyword>
<dbReference type="GO" id="GO:0006000">
    <property type="term" value="P:fructose metabolic process"/>
    <property type="evidence" value="ECO:0007669"/>
    <property type="project" value="UniProtKB-ARBA"/>
</dbReference>
<dbReference type="HOGENOM" id="CLU_027634_6_1_9"/>
<evidence type="ECO:0000313" key="6">
    <source>
        <dbReference type="Proteomes" id="UP000007239"/>
    </source>
</evidence>
<dbReference type="InterPro" id="IPR011611">
    <property type="entry name" value="PfkB_dom"/>
</dbReference>
<dbReference type="InterPro" id="IPR029056">
    <property type="entry name" value="Ribokinase-like"/>
</dbReference>
<evidence type="ECO:0000256" key="2">
    <source>
        <dbReference type="ARBA" id="ARBA00022679"/>
    </source>
</evidence>
<evidence type="ECO:0000256" key="3">
    <source>
        <dbReference type="ARBA" id="ARBA00022777"/>
    </source>
</evidence>
<dbReference type="EC" id="2.7.1.4" evidence="5"/>
<organism evidence="5 6">
    <name type="scientific">Thermoanaerobacterium xylanolyticum (strain ATCC 49914 / DSM 7097 / LX-11)</name>
    <dbReference type="NCBI Taxonomy" id="858215"/>
    <lineage>
        <taxon>Bacteria</taxon>
        <taxon>Bacillati</taxon>
        <taxon>Bacillota</taxon>
        <taxon>Clostridia</taxon>
        <taxon>Thermoanaerobacterales</taxon>
        <taxon>Thermoanaerobacteraceae</taxon>
        <taxon>Thermoanaerobacterium</taxon>
    </lineage>
</organism>